<keyword evidence="3" id="KW-1185">Reference proteome</keyword>
<evidence type="ECO:0000313" key="3">
    <source>
        <dbReference type="Proteomes" id="UP000664256"/>
    </source>
</evidence>
<feature type="transmembrane region" description="Helical" evidence="1">
    <location>
        <begin position="57"/>
        <end position="76"/>
    </location>
</feature>
<reference evidence="2 3" key="1">
    <citation type="submission" date="2021-03" db="EMBL/GenBank/DDBJ databases">
        <title>Enterococcal diversity collection.</title>
        <authorList>
            <person name="Gilmore M.S."/>
            <person name="Schwartzman J."/>
            <person name="Van Tyne D."/>
            <person name="Martin M."/>
            <person name="Earl A.M."/>
            <person name="Manson A.L."/>
            <person name="Straub T."/>
            <person name="Salamzade R."/>
            <person name="Saavedra J."/>
            <person name="Lebreton F."/>
            <person name="Prichula J."/>
            <person name="Schaufler K."/>
            <person name="Gaca A."/>
            <person name="Sgardioli B."/>
            <person name="Wagenaar J."/>
            <person name="Strong T."/>
        </authorList>
    </citation>
    <scope>NUCLEOTIDE SEQUENCE [LARGE SCALE GENOMIC DNA]</scope>
    <source>
        <strain evidence="2 3">MJM12</strain>
    </source>
</reference>
<feature type="transmembrane region" description="Helical" evidence="1">
    <location>
        <begin position="198"/>
        <end position="217"/>
    </location>
</feature>
<dbReference type="RefSeq" id="WP_206902696.1">
    <property type="nucleotide sequence ID" value="NZ_JAFLVT010000005.1"/>
</dbReference>
<gene>
    <name evidence="2" type="ORF">JZO76_02965</name>
</gene>
<dbReference type="Proteomes" id="UP000664256">
    <property type="component" value="Unassembled WGS sequence"/>
</dbReference>
<accession>A0ABS3H605</accession>
<keyword evidence="1" id="KW-0812">Transmembrane</keyword>
<name>A0ABS3H605_9ENTE</name>
<comment type="caution">
    <text evidence="2">The sequence shown here is derived from an EMBL/GenBank/DDBJ whole genome shotgun (WGS) entry which is preliminary data.</text>
</comment>
<dbReference type="InterPro" id="IPR010699">
    <property type="entry name" value="DUF1275"/>
</dbReference>
<dbReference type="PANTHER" id="PTHR37314:SF4">
    <property type="entry name" value="UPF0700 TRANSMEMBRANE PROTEIN YOAK"/>
    <property type="match status" value="1"/>
</dbReference>
<evidence type="ECO:0000256" key="1">
    <source>
        <dbReference type="SAM" id="Phobius"/>
    </source>
</evidence>
<sequence length="222" mass="24325">MKDKEYPLHERLIIGVFLAAAAGGLDAYTYLFHGEVFAGLQTGNFILLGLNLGHGNFGALLRFIVPISAFFIGSVATRFLQHHLKDETSLRSRQKLVLIIEIILMLLTAFLSPYISDKLASALLSFAAAAQLQEFRKLHAGPFTSLMMTGNLRTLGETSWDAFIHHDEKAKAKFNDTAIVILSFVTSATLNSLLGNRLGTATIIVSAVVLVIPLFILHTKEN</sequence>
<dbReference type="EMBL" id="JAFLVT010000005">
    <property type="protein sequence ID" value="MBO0448487.1"/>
    <property type="molecule type" value="Genomic_DNA"/>
</dbReference>
<protein>
    <submittedName>
        <fullName evidence="2">DUF1275 domain-containing protein</fullName>
    </submittedName>
</protein>
<proteinExistence type="predicted"/>
<keyword evidence="1" id="KW-1133">Transmembrane helix</keyword>
<evidence type="ECO:0000313" key="2">
    <source>
        <dbReference type="EMBL" id="MBO0448487.1"/>
    </source>
</evidence>
<feature type="transmembrane region" description="Helical" evidence="1">
    <location>
        <begin position="12"/>
        <end position="31"/>
    </location>
</feature>
<keyword evidence="1" id="KW-0472">Membrane</keyword>
<feature type="transmembrane region" description="Helical" evidence="1">
    <location>
        <begin position="96"/>
        <end position="115"/>
    </location>
</feature>
<dbReference type="Pfam" id="PF06912">
    <property type="entry name" value="DUF1275"/>
    <property type="match status" value="1"/>
</dbReference>
<organism evidence="2 3">
    <name type="scientific">Candidatus Enterococcus myersii</name>
    <dbReference type="NCBI Taxonomy" id="2815322"/>
    <lineage>
        <taxon>Bacteria</taxon>
        <taxon>Bacillati</taxon>
        <taxon>Bacillota</taxon>
        <taxon>Bacilli</taxon>
        <taxon>Lactobacillales</taxon>
        <taxon>Enterococcaceae</taxon>
        <taxon>Enterococcus</taxon>
    </lineage>
</organism>
<dbReference type="PANTHER" id="PTHR37314">
    <property type="entry name" value="SLR0142 PROTEIN"/>
    <property type="match status" value="1"/>
</dbReference>